<dbReference type="Proteomes" id="UP001346869">
    <property type="component" value="Unassembled WGS sequence"/>
</dbReference>
<proteinExistence type="predicted"/>
<dbReference type="PANTHER" id="PTHR39654:SF3">
    <property type="entry name" value="LEUCINE RICH REPEAT CONTAINING 75A"/>
    <property type="match status" value="1"/>
</dbReference>
<sequence>MESTSLDDVLYRYASFRNLVDPITHDLIISLARYVHCPKTEGDSLGAMEKVCRQLTYHLSPHSQWRRQGLLKRKPQACLKAVLTAPLSSGALDLSGIPLAARDMERLCAHLQRHASIVGSLELGFTELTDEAFLLLLPTLAVLPHLETLALNGNRLTRAVLKELTDALKDPCSFPSVTWIDLGNNVDIFSLPQPFLLSLRKRCPKQGNLPTILEFGESQVSDPPERLRGLGEEEDDTNRTESMGELRSEVEEELDGEMEIEEMMEELLDFDREVQGKEDEDESMWTLEEQKRVVGRGRKGGWRGEEKEVQGRRALMADDDDDTHSLSCSSQSQHSSGAAEPMRVEEEDLDEVTDQSDHLT</sequence>
<comment type="caution">
    <text evidence="2">The sequence shown here is derived from an EMBL/GenBank/DDBJ whole genome shotgun (WGS) entry which is preliminary data.</text>
</comment>
<dbReference type="PANTHER" id="PTHR39654">
    <property type="entry name" value="LEUCINE-RICH REPEAT-CONTAINING PROTEIN 75A-LIKE ISOFORM X1"/>
    <property type="match status" value="1"/>
</dbReference>
<feature type="region of interest" description="Disordered" evidence="1">
    <location>
        <begin position="218"/>
        <end position="254"/>
    </location>
</feature>
<evidence type="ECO:0000313" key="3">
    <source>
        <dbReference type="Proteomes" id="UP001346869"/>
    </source>
</evidence>
<reference evidence="2 3" key="2">
    <citation type="journal article" date="2023" name="Mol. Biol. Evol.">
        <title>Genomics of Secondarily Temperate Adaptation in the Only Non-Antarctic Icefish.</title>
        <authorList>
            <person name="Rivera-Colon A.G."/>
            <person name="Rayamajhi N."/>
            <person name="Minhas B.F."/>
            <person name="Madrigal G."/>
            <person name="Bilyk K.T."/>
            <person name="Yoon V."/>
            <person name="Hune M."/>
            <person name="Gregory S."/>
            <person name="Cheng C.H.C."/>
            <person name="Catchen J.M."/>
        </authorList>
    </citation>
    <scope>NUCLEOTIDE SEQUENCE [LARGE SCALE GENOMIC DNA]</scope>
    <source>
        <strain evidence="2">JMC-PN-2008</strain>
    </source>
</reference>
<evidence type="ECO:0000313" key="2">
    <source>
        <dbReference type="EMBL" id="KAK5868998.1"/>
    </source>
</evidence>
<feature type="compositionally biased region" description="Basic and acidic residues" evidence="1">
    <location>
        <begin position="302"/>
        <end position="311"/>
    </location>
</feature>
<dbReference type="AlphaFoldDB" id="A0AAN7XSF7"/>
<feature type="region of interest" description="Disordered" evidence="1">
    <location>
        <begin position="275"/>
        <end position="360"/>
    </location>
</feature>
<dbReference type="InterPro" id="IPR032675">
    <property type="entry name" value="LRR_dom_sf"/>
</dbReference>
<keyword evidence="3" id="KW-1185">Reference proteome</keyword>
<gene>
    <name evidence="2" type="ORF">PBY51_009964</name>
</gene>
<name>A0AAN7XSF7_ELEMC</name>
<reference evidence="2 3" key="1">
    <citation type="journal article" date="2023" name="Genes (Basel)">
        <title>Chromosome-Level Genome Assembly and Circadian Gene Repertoire of the Patagonia Blennie Eleginops maclovinus-The Closest Ancestral Proxy of Antarctic Cryonotothenioids.</title>
        <authorList>
            <person name="Cheng C.C."/>
            <person name="Rivera-Colon A.G."/>
            <person name="Minhas B.F."/>
            <person name="Wilson L."/>
            <person name="Rayamajhi N."/>
            <person name="Vargas-Chacoff L."/>
            <person name="Catchen J.M."/>
        </authorList>
    </citation>
    <scope>NUCLEOTIDE SEQUENCE [LARGE SCALE GENOMIC DNA]</scope>
    <source>
        <strain evidence="2">JMC-PN-2008</strain>
    </source>
</reference>
<organism evidence="2 3">
    <name type="scientific">Eleginops maclovinus</name>
    <name type="common">Patagonian blennie</name>
    <name type="synonym">Eleginus maclovinus</name>
    <dbReference type="NCBI Taxonomy" id="56733"/>
    <lineage>
        <taxon>Eukaryota</taxon>
        <taxon>Metazoa</taxon>
        <taxon>Chordata</taxon>
        <taxon>Craniata</taxon>
        <taxon>Vertebrata</taxon>
        <taxon>Euteleostomi</taxon>
        <taxon>Actinopterygii</taxon>
        <taxon>Neopterygii</taxon>
        <taxon>Teleostei</taxon>
        <taxon>Neoteleostei</taxon>
        <taxon>Acanthomorphata</taxon>
        <taxon>Eupercaria</taxon>
        <taxon>Perciformes</taxon>
        <taxon>Notothenioidei</taxon>
        <taxon>Eleginopidae</taxon>
        <taxon>Eleginops</taxon>
    </lineage>
</organism>
<dbReference type="SUPFAM" id="SSF52047">
    <property type="entry name" value="RNI-like"/>
    <property type="match status" value="1"/>
</dbReference>
<dbReference type="Gene3D" id="3.80.10.10">
    <property type="entry name" value="Ribonuclease Inhibitor"/>
    <property type="match status" value="1"/>
</dbReference>
<evidence type="ECO:0008006" key="4">
    <source>
        <dbReference type="Google" id="ProtNLM"/>
    </source>
</evidence>
<feature type="compositionally biased region" description="Low complexity" evidence="1">
    <location>
        <begin position="325"/>
        <end position="336"/>
    </location>
</feature>
<evidence type="ECO:0000256" key="1">
    <source>
        <dbReference type="SAM" id="MobiDB-lite"/>
    </source>
</evidence>
<dbReference type="EMBL" id="JAUZQC010000007">
    <property type="protein sequence ID" value="KAK5868998.1"/>
    <property type="molecule type" value="Genomic_DNA"/>
</dbReference>
<accession>A0AAN7XSF7</accession>
<protein>
    <recommendedName>
        <fullName evidence="4">Leucine-rich repeat-containing protein 75A</fullName>
    </recommendedName>
</protein>
<feature type="compositionally biased region" description="Acidic residues" evidence="1">
    <location>
        <begin position="345"/>
        <end position="354"/>
    </location>
</feature>
<feature type="compositionally biased region" description="Basic and acidic residues" evidence="1">
    <location>
        <begin position="223"/>
        <end position="249"/>
    </location>
</feature>